<evidence type="ECO:0000256" key="8">
    <source>
        <dbReference type="ARBA" id="ARBA00023136"/>
    </source>
</evidence>
<name>G1PVR8_MYOLU</name>
<keyword evidence="14" id="KW-0449">Lipoprotein</keyword>
<keyword evidence="5" id="KW-0832">Ubl conjugation</keyword>
<keyword evidence="10" id="KW-1015">Disulfide bond</keyword>
<dbReference type="Proteomes" id="UP000001074">
    <property type="component" value="Unassembled WGS sequence"/>
</dbReference>
<dbReference type="InParanoid" id="G1PVR8"/>
<dbReference type="HOGENOM" id="CLU_009579_13_0_1"/>
<dbReference type="GeneTree" id="ENSGT01140000282542"/>
<organism evidence="23 24">
    <name type="scientific">Myotis lucifugus</name>
    <name type="common">Little brown bat</name>
    <dbReference type="NCBI Taxonomy" id="59463"/>
    <lineage>
        <taxon>Eukaryota</taxon>
        <taxon>Metazoa</taxon>
        <taxon>Chordata</taxon>
        <taxon>Craniata</taxon>
        <taxon>Vertebrata</taxon>
        <taxon>Euteleostomi</taxon>
        <taxon>Mammalia</taxon>
        <taxon>Eutheria</taxon>
        <taxon>Laurasiatheria</taxon>
        <taxon>Chiroptera</taxon>
        <taxon>Yangochiroptera</taxon>
        <taxon>Vespertilionidae</taxon>
        <taxon>Myotis</taxon>
    </lineage>
</organism>
<keyword evidence="7 19" id="KW-0297">G-protein coupled receptor</keyword>
<feature type="transmembrane region" description="Helical" evidence="20">
    <location>
        <begin position="252"/>
        <end position="275"/>
    </location>
</feature>
<keyword evidence="11 19" id="KW-0675">Receptor</keyword>
<evidence type="ECO:0000256" key="7">
    <source>
        <dbReference type="ARBA" id="ARBA00023040"/>
    </source>
</evidence>
<gene>
    <name evidence="23" type="primary">MC2R</name>
</gene>
<evidence type="ECO:0000256" key="17">
    <source>
        <dbReference type="ARBA" id="ARBA00058340"/>
    </source>
</evidence>
<comment type="subunit">
    <text evidence="18">Homodimer. Interacts with corticotropin (ACTH). Interacts with MRAP; this interaction targets MC2R to the plasma membrane. Interacts with MRAP2; competing with MRAP for binding to MC2R and impairing the binding of corticotropin (ACTH).</text>
</comment>
<dbReference type="SMART" id="SM01381">
    <property type="entry name" value="7TM_GPCR_Srsx"/>
    <property type="match status" value="1"/>
</dbReference>
<reference evidence="23 24" key="1">
    <citation type="journal article" date="2011" name="Nature">
        <title>A high-resolution map of human evolutionary constraint using 29 mammals.</title>
        <authorList>
            <person name="Lindblad-Toh K."/>
            <person name="Garber M."/>
            <person name="Zuk O."/>
            <person name="Lin M.F."/>
            <person name="Parker B.J."/>
            <person name="Washietl S."/>
            <person name="Kheradpour P."/>
            <person name="Ernst J."/>
            <person name="Jordan G."/>
            <person name="Mauceli E."/>
            <person name="Ward L.D."/>
            <person name="Lowe C.B."/>
            <person name="Holloway A.K."/>
            <person name="Clamp M."/>
            <person name="Gnerre S."/>
            <person name="Alfoldi J."/>
            <person name="Beal K."/>
            <person name="Chang J."/>
            <person name="Clawson H."/>
            <person name="Cuff J."/>
            <person name="Di Palma F."/>
            <person name="Fitzgerald S."/>
            <person name="Flicek P."/>
            <person name="Guttman M."/>
            <person name="Hubisz M.J."/>
            <person name="Jaffe D.B."/>
            <person name="Jungreis I."/>
            <person name="Kent W.J."/>
            <person name="Kostka D."/>
            <person name="Lara M."/>
            <person name="Martins A.L."/>
            <person name="Massingham T."/>
            <person name="Moltke I."/>
            <person name="Raney B.J."/>
            <person name="Rasmussen M.D."/>
            <person name="Robinson J."/>
            <person name="Stark A."/>
            <person name="Vilella A.J."/>
            <person name="Wen J."/>
            <person name="Xie X."/>
            <person name="Zody M.C."/>
            <person name="Baldwin J."/>
            <person name="Bloom T."/>
            <person name="Chin C.W."/>
            <person name="Heiman D."/>
            <person name="Nicol R."/>
            <person name="Nusbaum C."/>
            <person name="Young S."/>
            <person name="Wilkinson J."/>
            <person name="Worley K.C."/>
            <person name="Kovar C.L."/>
            <person name="Muzny D.M."/>
            <person name="Gibbs R.A."/>
            <person name="Cree A."/>
            <person name="Dihn H.H."/>
            <person name="Fowler G."/>
            <person name="Jhangiani S."/>
            <person name="Joshi V."/>
            <person name="Lee S."/>
            <person name="Lewis L.R."/>
            <person name="Nazareth L.V."/>
            <person name="Okwuonu G."/>
            <person name="Santibanez J."/>
            <person name="Warren W.C."/>
            <person name="Mardis E.R."/>
            <person name="Weinstock G.M."/>
            <person name="Wilson R.K."/>
            <person name="Delehaunty K."/>
            <person name="Dooling D."/>
            <person name="Fronik C."/>
            <person name="Fulton L."/>
            <person name="Fulton B."/>
            <person name="Graves T."/>
            <person name="Minx P."/>
            <person name="Sodergren E."/>
            <person name="Birney E."/>
            <person name="Margulies E.H."/>
            <person name="Herrero J."/>
            <person name="Green E.D."/>
            <person name="Haussler D."/>
            <person name="Siepel A."/>
            <person name="Goldman N."/>
            <person name="Pollard K.S."/>
            <person name="Pedersen J.S."/>
            <person name="Lander E.S."/>
            <person name="Kellis M."/>
        </authorList>
    </citation>
    <scope>NUCLEOTIDE SEQUENCE [LARGE SCALE GENOMIC DNA]</scope>
</reference>
<feature type="signal peptide" evidence="21">
    <location>
        <begin position="1"/>
        <end position="21"/>
    </location>
</feature>
<dbReference type="AlphaFoldDB" id="G1PVR8"/>
<evidence type="ECO:0000256" key="16">
    <source>
        <dbReference type="ARBA" id="ARBA00031897"/>
    </source>
</evidence>
<dbReference type="InterPro" id="IPR001168">
    <property type="entry name" value="ACTH_rcpt"/>
</dbReference>
<dbReference type="PANTHER" id="PTHR22750">
    <property type="entry name" value="G-PROTEIN COUPLED RECEPTOR"/>
    <property type="match status" value="1"/>
</dbReference>
<dbReference type="EMBL" id="AAPE02049766">
    <property type="status" value="NOT_ANNOTATED_CDS"/>
    <property type="molecule type" value="Genomic_DNA"/>
</dbReference>
<keyword evidence="8 20" id="KW-0472">Membrane</keyword>
<dbReference type="PROSITE" id="PS00237">
    <property type="entry name" value="G_PROTEIN_RECEP_F1_1"/>
    <property type="match status" value="1"/>
</dbReference>
<dbReference type="eggNOG" id="KOG3656">
    <property type="taxonomic scope" value="Eukaryota"/>
</dbReference>
<dbReference type="SUPFAM" id="SSF81321">
    <property type="entry name" value="Family A G protein-coupled receptor-like"/>
    <property type="match status" value="1"/>
</dbReference>
<dbReference type="FunCoup" id="G1PVR8">
    <property type="interactions" value="38"/>
</dbReference>
<reference evidence="23" key="2">
    <citation type="submission" date="2025-08" db="UniProtKB">
        <authorList>
            <consortium name="Ensembl"/>
        </authorList>
    </citation>
    <scope>IDENTIFICATION</scope>
</reference>
<dbReference type="OMA" id="LIKHPGQ"/>
<reference evidence="23" key="3">
    <citation type="submission" date="2025-09" db="UniProtKB">
        <authorList>
            <consortium name="Ensembl"/>
        </authorList>
    </citation>
    <scope>IDENTIFICATION</scope>
</reference>
<dbReference type="PRINTS" id="PR00534">
    <property type="entry name" value="MCRFAMILY"/>
</dbReference>
<evidence type="ECO:0000256" key="20">
    <source>
        <dbReference type="SAM" id="Phobius"/>
    </source>
</evidence>
<evidence type="ECO:0000313" key="23">
    <source>
        <dbReference type="Ensembl" id="ENSMLUP00000015448.2"/>
    </source>
</evidence>
<dbReference type="InterPro" id="IPR017452">
    <property type="entry name" value="GPCR_Rhodpsn_7TM"/>
</dbReference>
<dbReference type="InterPro" id="IPR001671">
    <property type="entry name" value="Melcrt_ACTH_rcpt"/>
</dbReference>
<dbReference type="Pfam" id="PF00001">
    <property type="entry name" value="7tm_1"/>
    <property type="match status" value="1"/>
</dbReference>
<evidence type="ECO:0000256" key="3">
    <source>
        <dbReference type="ARBA" id="ARBA00022475"/>
    </source>
</evidence>
<evidence type="ECO:0000256" key="10">
    <source>
        <dbReference type="ARBA" id="ARBA00023157"/>
    </source>
</evidence>
<feature type="transmembrane region" description="Helical" evidence="20">
    <location>
        <begin position="287"/>
        <end position="309"/>
    </location>
</feature>
<keyword evidence="9" id="KW-0564">Palmitate</keyword>
<feature type="transmembrane region" description="Helical" evidence="20">
    <location>
        <begin position="211"/>
        <end position="231"/>
    </location>
</feature>
<dbReference type="GO" id="GO:0007189">
    <property type="term" value="P:adenylate cyclase-activating G protein-coupled receptor signaling pathway"/>
    <property type="evidence" value="ECO:0007669"/>
    <property type="project" value="Ensembl"/>
</dbReference>
<evidence type="ECO:0000256" key="14">
    <source>
        <dbReference type="ARBA" id="ARBA00023288"/>
    </source>
</evidence>
<dbReference type="InterPro" id="IPR000276">
    <property type="entry name" value="GPCR_Rhodpsn"/>
</dbReference>
<evidence type="ECO:0000256" key="12">
    <source>
        <dbReference type="ARBA" id="ARBA00023180"/>
    </source>
</evidence>
<evidence type="ECO:0000256" key="18">
    <source>
        <dbReference type="ARBA" id="ARBA00065360"/>
    </source>
</evidence>
<evidence type="ECO:0000256" key="4">
    <source>
        <dbReference type="ARBA" id="ARBA00022692"/>
    </source>
</evidence>
<keyword evidence="6 20" id="KW-1133">Transmembrane helix</keyword>
<accession>G1PVR8</accession>
<comment type="similarity">
    <text evidence="19">Belongs to the G-protein coupled receptor 1 family.</text>
</comment>
<dbReference type="Ensembl" id="ENSMLUT00000016947.2">
    <property type="protein sequence ID" value="ENSMLUP00000015448.2"/>
    <property type="gene ID" value="ENSMLUG00000016946.2"/>
</dbReference>
<evidence type="ECO:0000259" key="22">
    <source>
        <dbReference type="PROSITE" id="PS50262"/>
    </source>
</evidence>
<evidence type="ECO:0000256" key="15">
    <source>
        <dbReference type="ARBA" id="ARBA00031493"/>
    </source>
</evidence>
<dbReference type="Gene3D" id="1.20.1070.10">
    <property type="entry name" value="Rhodopsin 7-helix transmembrane proteins"/>
    <property type="match status" value="1"/>
</dbReference>
<protein>
    <recommendedName>
        <fullName evidence="2">Adrenocorticotropic hormone receptor</fullName>
    </recommendedName>
    <alternativeName>
        <fullName evidence="16">Adrenocorticotropin receptor</fullName>
    </alternativeName>
    <alternativeName>
        <fullName evidence="15">Melanocortin receptor 2</fullName>
    </alternativeName>
</protein>
<evidence type="ECO:0000256" key="5">
    <source>
        <dbReference type="ARBA" id="ARBA00022843"/>
    </source>
</evidence>
<evidence type="ECO:0000256" key="2">
    <source>
        <dbReference type="ARBA" id="ARBA00017113"/>
    </source>
</evidence>
<evidence type="ECO:0000256" key="19">
    <source>
        <dbReference type="RuleBase" id="RU000688"/>
    </source>
</evidence>
<evidence type="ECO:0000256" key="9">
    <source>
        <dbReference type="ARBA" id="ARBA00023139"/>
    </source>
</evidence>
<keyword evidence="12" id="KW-0325">Glycoprotein</keyword>
<dbReference type="CDD" id="cd15350">
    <property type="entry name" value="7tmA_MC2R_ACTH_R"/>
    <property type="match status" value="1"/>
</dbReference>
<keyword evidence="3" id="KW-1003">Cell membrane</keyword>
<evidence type="ECO:0000256" key="6">
    <source>
        <dbReference type="ARBA" id="ARBA00022989"/>
    </source>
</evidence>
<evidence type="ECO:0000313" key="24">
    <source>
        <dbReference type="Proteomes" id="UP000001074"/>
    </source>
</evidence>
<dbReference type="PRINTS" id="PR00237">
    <property type="entry name" value="GPCRRHODOPSN"/>
</dbReference>
<comment type="function">
    <text evidence="17">Hormone receptor primarily expressed in adrenal cortex that plays a key role in regulating adrenocortical function. Upon corticotropin (ACTH) binding, facilitates the release of adrenal glucocorticoids, including cortisol and corticosterone. In addition, MC2R is required for fetal and neonatal adrenal gland development. Mechanistically, activates adenylate cyclase (cAMP), the MAPK cascade as well as the cAMP-dependent protein kinase A pathway leading to steroidogenic factor 1/NR5A1-mediated transcriptional activation.</text>
</comment>
<keyword evidence="24" id="KW-1185">Reference proteome</keyword>
<keyword evidence="21" id="KW-0732">Signal</keyword>
<keyword evidence="13 19" id="KW-0807">Transducer</keyword>
<dbReference type="PROSITE" id="PS50262">
    <property type="entry name" value="G_PROTEIN_RECEP_F1_2"/>
    <property type="match status" value="1"/>
</dbReference>
<evidence type="ECO:0000256" key="13">
    <source>
        <dbReference type="ARBA" id="ARBA00023224"/>
    </source>
</evidence>
<feature type="transmembrane region" description="Helical" evidence="20">
    <location>
        <begin position="178"/>
        <end position="199"/>
    </location>
</feature>
<feature type="transmembrane region" description="Helical" evidence="20">
    <location>
        <begin position="88"/>
        <end position="110"/>
    </location>
</feature>
<dbReference type="GO" id="GO:0005886">
    <property type="term" value="C:plasma membrane"/>
    <property type="evidence" value="ECO:0007669"/>
    <property type="project" value="UniProtKB-SubCell"/>
</dbReference>
<feature type="transmembrane region" description="Helical" evidence="20">
    <location>
        <begin position="136"/>
        <end position="157"/>
    </location>
</feature>
<evidence type="ECO:0000256" key="1">
    <source>
        <dbReference type="ARBA" id="ARBA00004651"/>
    </source>
</evidence>
<dbReference type="STRING" id="59463.ENSMLUP00000015448"/>
<feature type="transmembrane region" description="Helical" evidence="20">
    <location>
        <begin position="61"/>
        <end position="81"/>
    </location>
</feature>
<dbReference type="GO" id="GO:0004978">
    <property type="term" value="F:corticotropin receptor activity"/>
    <property type="evidence" value="ECO:0007669"/>
    <property type="project" value="InterPro"/>
</dbReference>
<dbReference type="PRINTS" id="PR00520">
    <property type="entry name" value="ACTROPHINR"/>
</dbReference>
<proteinExistence type="inferred from homology"/>
<evidence type="ECO:0000256" key="11">
    <source>
        <dbReference type="ARBA" id="ARBA00023170"/>
    </source>
</evidence>
<comment type="subcellular location">
    <subcellularLocation>
        <location evidence="1">Cell membrane</location>
        <topology evidence="1">Multi-pass membrane protein</topology>
    </subcellularLocation>
</comment>
<evidence type="ECO:0000256" key="21">
    <source>
        <dbReference type="SAM" id="SignalP"/>
    </source>
</evidence>
<keyword evidence="4 19" id="KW-0812">Transmembrane</keyword>
<feature type="chain" id="PRO_5003417626" description="Adrenocorticotropic hormone receptor" evidence="21">
    <location>
        <begin position="22"/>
        <end position="334"/>
    </location>
</feature>
<sequence>VLSPQLGLILLSMLNMSGCLAYRLPRAQAVKKKGPEHLLSPLNPATPPSQNCPHVVLPEEIFFTISIAGVLENLIVLLAVIKNKNLQAPMYFFICSLAISDMLGSLYKILENILIMLRNKGYLKPRGNFETTADDIIDSLFILSLLGSIFSLSVIAADRYITIFHALQYHSIVTMRRAVAVLAVIWTCCTCSGITMAIFSHRIPTVITFTSLFPLMLVFILCLYVHMFLLARSHARKISTLSRANMKGAITLTILLGVFIFCWAPFVLHVLLMTFCPNNPYCVCYMSLFQVNGMLIMCNAVIDPFIYAFRSPELREAFKKMIFCSSICNSLVLC</sequence>
<feature type="domain" description="G-protein coupled receptors family 1 profile" evidence="22">
    <location>
        <begin position="72"/>
        <end position="307"/>
    </location>
</feature>